<dbReference type="OrthoDB" id="9791602at2"/>
<accession>A0A512M231</accession>
<evidence type="ECO:0000313" key="3">
    <source>
        <dbReference type="Proteomes" id="UP000321577"/>
    </source>
</evidence>
<dbReference type="InterPro" id="IPR037523">
    <property type="entry name" value="VOC_core"/>
</dbReference>
<keyword evidence="3" id="KW-1185">Reference proteome</keyword>
<evidence type="ECO:0000313" key="2">
    <source>
        <dbReference type="EMBL" id="GEP40792.1"/>
    </source>
</evidence>
<dbReference type="InterPro" id="IPR004360">
    <property type="entry name" value="Glyas_Fos-R_dOase_dom"/>
</dbReference>
<dbReference type="EMBL" id="BKAG01000001">
    <property type="protein sequence ID" value="GEP40792.1"/>
    <property type="molecule type" value="Genomic_DNA"/>
</dbReference>
<dbReference type="Proteomes" id="UP000321577">
    <property type="component" value="Unassembled WGS sequence"/>
</dbReference>
<evidence type="ECO:0000259" key="1">
    <source>
        <dbReference type="PROSITE" id="PS51819"/>
    </source>
</evidence>
<proteinExistence type="predicted"/>
<dbReference type="InterPro" id="IPR029068">
    <property type="entry name" value="Glyas_Bleomycin-R_OHBP_Dase"/>
</dbReference>
<dbReference type="AlphaFoldDB" id="A0A512M231"/>
<dbReference type="Gene3D" id="3.10.180.10">
    <property type="entry name" value="2,3-Dihydroxybiphenyl 1,2-Dioxygenase, domain 1"/>
    <property type="match status" value="1"/>
</dbReference>
<dbReference type="SUPFAM" id="SSF54593">
    <property type="entry name" value="Glyoxalase/Bleomycin resistance protein/Dihydroxybiphenyl dioxygenase"/>
    <property type="match status" value="1"/>
</dbReference>
<protein>
    <recommendedName>
        <fullName evidence="1">VOC domain-containing protein</fullName>
    </recommendedName>
</protein>
<comment type="caution">
    <text evidence="2">The sequence shown here is derived from an EMBL/GenBank/DDBJ whole genome shotgun (WGS) entry which is preliminary data.</text>
</comment>
<organism evidence="2 3">
    <name type="scientific">Brevifollis gellanilyticus</name>
    <dbReference type="NCBI Taxonomy" id="748831"/>
    <lineage>
        <taxon>Bacteria</taxon>
        <taxon>Pseudomonadati</taxon>
        <taxon>Verrucomicrobiota</taxon>
        <taxon>Verrucomicrobiia</taxon>
        <taxon>Verrucomicrobiales</taxon>
        <taxon>Verrucomicrobiaceae</taxon>
    </lineage>
</organism>
<name>A0A512M231_9BACT</name>
<feature type="domain" description="VOC" evidence="1">
    <location>
        <begin position="7"/>
        <end position="121"/>
    </location>
</feature>
<dbReference type="Pfam" id="PF00903">
    <property type="entry name" value="Glyoxalase"/>
    <property type="match status" value="1"/>
</dbReference>
<sequence length="125" mass="14248">MPPYEAKTLSPILPVADMQRSIRFYTEVLGFAPGLQSDTYSIVTRGGASLHLTLAADDSVLERTRGHMSFYLEVAGIDSLWPHVSQFKDSYKTRDLFDRDYGMREFHILDPDDCLIFVGEEIQKE</sequence>
<dbReference type="PROSITE" id="PS51819">
    <property type="entry name" value="VOC"/>
    <property type="match status" value="1"/>
</dbReference>
<dbReference type="RefSeq" id="WP_146848280.1">
    <property type="nucleotide sequence ID" value="NZ_BKAG01000001.1"/>
</dbReference>
<gene>
    <name evidence="2" type="ORF">BGE01nite_00830</name>
</gene>
<reference evidence="2 3" key="1">
    <citation type="submission" date="2019-07" db="EMBL/GenBank/DDBJ databases">
        <title>Whole genome shotgun sequence of Brevifollis gellanilyticus NBRC 108608.</title>
        <authorList>
            <person name="Hosoyama A."/>
            <person name="Uohara A."/>
            <person name="Ohji S."/>
            <person name="Ichikawa N."/>
        </authorList>
    </citation>
    <scope>NUCLEOTIDE SEQUENCE [LARGE SCALE GENOMIC DNA]</scope>
    <source>
        <strain evidence="2 3">NBRC 108608</strain>
    </source>
</reference>